<dbReference type="AlphaFoldDB" id="A0AAD8T238"/>
<name>A0AAD8T238_LOLMU</name>
<dbReference type="InterPro" id="IPR015300">
    <property type="entry name" value="DNA-bd_pseudobarrel_sf"/>
</dbReference>
<proteinExistence type="predicted"/>
<comment type="caution">
    <text evidence="7">The sequence shown here is derived from an EMBL/GenBank/DDBJ whole genome shotgun (WGS) entry which is preliminary data.</text>
</comment>
<dbReference type="GO" id="GO:0003677">
    <property type="term" value="F:DNA binding"/>
    <property type="evidence" value="ECO:0007669"/>
    <property type="project" value="UniProtKB-KW"/>
</dbReference>
<keyword evidence="3" id="KW-0238">DNA-binding</keyword>
<keyword evidence="2" id="KW-0805">Transcription regulation</keyword>
<dbReference type="Proteomes" id="UP001231189">
    <property type="component" value="Unassembled WGS sequence"/>
</dbReference>
<evidence type="ECO:0000256" key="3">
    <source>
        <dbReference type="ARBA" id="ARBA00023125"/>
    </source>
</evidence>
<keyword evidence="8" id="KW-1185">Reference proteome</keyword>
<keyword evidence="4" id="KW-0804">Transcription</keyword>
<dbReference type="GO" id="GO:0005634">
    <property type="term" value="C:nucleus"/>
    <property type="evidence" value="ECO:0007669"/>
    <property type="project" value="UniProtKB-SubCell"/>
</dbReference>
<evidence type="ECO:0000256" key="1">
    <source>
        <dbReference type="ARBA" id="ARBA00004123"/>
    </source>
</evidence>
<comment type="subcellular location">
    <subcellularLocation>
        <location evidence="1">Nucleus</location>
    </subcellularLocation>
</comment>
<keyword evidence="5" id="KW-0539">Nucleus</keyword>
<dbReference type="CDD" id="cd10017">
    <property type="entry name" value="B3_DNA"/>
    <property type="match status" value="1"/>
</dbReference>
<feature type="domain" description="TF-B3" evidence="6">
    <location>
        <begin position="1"/>
        <end position="91"/>
    </location>
</feature>
<evidence type="ECO:0000259" key="6">
    <source>
        <dbReference type="PROSITE" id="PS50863"/>
    </source>
</evidence>
<dbReference type="SUPFAM" id="SSF101936">
    <property type="entry name" value="DNA-binding pseudobarrel domain"/>
    <property type="match status" value="1"/>
</dbReference>
<protein>
    <recommendedName>
        <fullName evidence="6">TF-B3 domain-containing protein</fullName>
    </recommendedName>
</protein>
<organism evidence="7 8">
    <name type="scientific">Lolium multiflorum</name>
    <name type="common">Italian ryegrass</name>
    <name type="synonym">Lolium perenne subsp. multiflorum</name>
    <dbReference type="NCBI Taxonomy" id="4521"/>
    <lineage>
        <taxon>Eukaryota</taxon>
        <taxon>Viridiplantae</taxon>
        <taxon>Streptophyta</taxon>
        <taxon>Embryophyta</taxon>
        <taxon>Tracheophyta</taxon>
        <taxon>Spermatophyta</taxon>
        <taxon>Magnoliopsida</taxon>
        <taxon>Liliopsida</taxon>
        <taxon>Poales</taxon>
        <taxon>Poaceae</taxon>
        <taxon>BOP clade</taxon>
        <taxon>Pooideae</taxon>
        <taxon>Poodae</taxon>
        <taxon>Poeae</taxon>
        <taxon>Poeae Chloroplast Group 2 (Poeae type)</taxon>
        <taxon>Loliodinae</taxon>
        <taxon>Loliinae</taxon>
        <taxon>Lolium</taxon>
    </lineage>
</organism>
<evidence type="ECO:0000256" key="2">
    <source>
        <dbReference type="ARBA" id="ARBA00023015"/>
    </source>
</evidence>
<reference evidence="7" key="1">
    <citation type="submission" date="2023-07" db="EMBL/GenBank/DDBJ databases">
        <title>A chromosome-level genome assembly of Lolium multiflorum.</title>
        <authorList>
            <person name="Chen Y."/>
            <person name="Copetti D."/>
            <person name="Kolliker R."/>
            <person name="Studer B."/>
        </authorList>
    </citation>
    <scope>NUCLEOTIDE SEQUENCE</scope>
    <source>
        <strain evidence="7">02402/16</strain>
        <tissue evidence="7">Leaf</tissue>
    </source>
</reference>
<evidence type="ECO:0000313" key="7">
    <source>
        <dbReference type="EMBL" id="KAK1667964.1"/>
    </source>
</evidence>
<sequence>MHQGVSWDRLRMPQRIISIVDRQEPRHVLLRVFGGAIGLWPAEVMFDDEWQKFLHNGWRRFARSHAIEAGHFVVFKYDGLGDFIVKVFDETMCRCHYHSDKND</sequence>
<evidence type="ECO:0000256" key="5">
    <source>
        <dbReference type="ARBA" id="ARBA00023242"/>
    </source>
</evidence>
<evidence type="ECO:0000256" key="4">
    <source>
        <dbReference type="ARBA" id="ARBA00023163"/>
    </source>
</evidence>
<dbReference type="PROSITE" id="PS50863">
    <property type="entry name" value="B3"/>
    <property type="match status" value="1"/>
</dbReference>
<evidence type="ECO:0000313" key="8">
    <source>
        <dbReference type="Proteomes" id="UP001231189"/>
    </source>
</evidence>
<dbReference type="PANTHER" id="PTHR31920">
    <property type="entry name" value="B3 DOMAIN-CONTAINING"/>
    <property type="match status" value="1"/>
</dbReference>
<gene>
    <name evidence="7" type="ORF">QYE76_056123</name>
</gene>
<dbReference type="PANTHER" id="PTHR31920:SF111">
    <property type="entry name" value="B3 DOMAIN-CONTAINING PROTEIN OS03G0621600-RELATED"/>
    <property type="match status" value="1"/>
</dbReference>
<dbReference type="EMBL" id="JAUUTY010000003">
    <property type="protein sequence ID" value="KAK1667964.1"/>
    <property type="molecule type" value="Genomic_DNA"/>
</dbReference>
<dbReference type="Pfam" id="PF02362">
    <property type="entry name" value="B3"/>
    <property type="match status" value="1"/>
</dbReference>
<dbReference type="InterPro" id="IPR003340">
    <property type="entry name" value="B3_DNA-bd"/>
</dbReference>
<dbReference type="InterPro" id="IPR050655">
    <property type="entry name" value="Plant_B3_domain"/>
</dbReference>
<dbReference type="Gene3D" id="2.40.330.10">
    <property type="entry name" value="DNA-binding pseudobarrel domain"/>
    <property type="match status" value="1"/>
</dbReference>
<accession>A0AAD8T238</accession>